<dbReference type="EMBL" id="BGZK01001309">
    <property type="protein sequence ID" value="GBP76913.1"/>
    <property type="molecule type" value="Genomic_DNA"/>
</dbReference>
<name>A0A4C1YPI0_EUMVA</name>
<evidence type="ECO:0000313" key="1">
    <source>
        <dbReference type="EMBL" id="GBP76913.1"/>
    </source>
</evidence>
<dbReference type="AlphaFoldDB" id="A0A4C1YPI0"/>
<organism evidence="1 2">
    <name type="scientific">Eumeta variegata</name>
    <name type="common">Bagworm moth</name>
    <name type="synonym">Eumeta japonica</name>
    <dbReference type="NCBI Taxonomy" id="151549"/>
    <lineage>
        <taxon>Eukaryota</taxon>
        <taxon>Metazoa</taxon>
        <taxon>Ecdysozoa</taxon>
        <taxon>Arthropoda</taxon>
        <taxon>Hexapoda</taxon>
        <taxon>Insecta</taxon>
        <taxon>Pterygota</taxon>
        <taxon>Neoptera</taxon>
        <taxon>Endopterygota</taxon>
        <taxon>Lepidoptera</taxon>
        <taxon>Glossata</taxon>
        <taxon>Ditrysia</taxon>
        <taxon>Tineoidea</taxon>
        <taxon>Psychidae</taxon>
        <taxon>Oiketicinae</taxon>
        <taxon>Eumeta</taxon>
    </lineage>
</organism>
<reference evidence="1 2" key="1">
    <citation type="journal article" date="2019" name="Commun. Biol.">
        <title>The bagworm genome reveals a unique fibroin gene that provides high tensile strength.</title>
        <authorList>
            <person name="Kono N."/>
            <person name="Nakamura H."/>
            <person name="Ohtoshi R."/>
            <person name="Tomita M."/>
            <person name="Numata K."/>
            <person name="Arakawa K."/>
        </authorList>
    </citation>
    <scope>NUCLEOTIDE SEQUENCE [LARGE SCALE GENOMIC DNA]</scope>
</reference>
<keyword evidence="2" id="KW-1185">Reference proteome</keyword>
<gene>
    <name evidence="1" type="ORF">EVAR_52602_1</name>
</gene>
<accession>A0A4C1YPI0</accession>
<sequence>MSASIIDREVHLYKVKHEILFLAAVGTLSGTFHSSTTSRVLNSPRCRGVPPHNVLLPDRGARNLSPPCRSGASWGIANDGHQQRVDSSEADGLKCSLRHKLAV</sequence>
<comment type="caution">
    <text evidence="1">The sequence shown here is derived from an EMBL/GenBank/DDBJ whole genome shotgun (WGS) entry which is preliminary data.</text>
</comment>
<proteinExistence type="predicted"/>
<dbReference type="Proteomes" id="UP000299102">
    <property type="component" value="Unassembled WGS sequence"/>
</dbReference>
<protein>
    <submittedName>
        <fullName evidence="1">Uncharacterized protein</fullName>
    </submittedName>
</protein>
<evidence type="ECO:0000313" key="2">
    <source>
        <dbReference type="Proteomes" id="UP000299102"/>
    </source>
</evidence>